<dbReference type="AlphaFoldDB" id="A0AAV8A578"/>
<gene>
    <name evidence="3" type="ORF">M0812_01047</name>
</gene>
<evidence type="ECO:0000259" key="2">
    <source>
        <dbReference type="Pfam" id="PF00644"/>
    </source>
</evidence>
<reference evidence="3" key="1">
    <citation type="submission" date="2022-08" db="EMBL/GenBank/DDBJ databases">
        <title>Novel sulphate-reducing endosymbionts in the free-living metamonad Anaeramoeba.</title>
        <authorList>
            <person name="Jerlstrom-Hultqvist J."/>
            <person name="Cepicka I."/>
            <person name="Gallot-Lavallee L."/>
            <person name="Salas-Leiva D."/>
            <person name="Curtis B.A."/>
            <person name="Zahonova K."/>
            <person name="Pipaliya S."/>
            <person name="Dacks J."/>
            <person name="Roger A.J."/>
        </authorList>
    </citation>
    <scope>NUCLEOTIDE SEQUENCE</scope>
    <source>
        <strain evidence="3">Busselton2</strain>
    </source>
</reference>
<dbReference type="PANTHER" id="PTHR31681">
    <property type="entry name" value="C2H2-LIKE ZINC FINGER PROTEIN"/>
    <property type="match status" value="1"/>
</dbReference>
<dbReference type="EMBL" id="JANTQA010000015">
    <property type="protein sequence ID" value="KAJ3448566.1"/>
    <property type="molecule type" value="Genomic_DNA"/>
</dbReference>
<feature type="domain" description="PARP catalytic" evidence="2">
    <location>
        <begin position="818"/>
        <end position="920"/>
    </location>
</feature>
<feature type="compositionally biased region" description="Basic and acidic residues" evidence="1">
    <location>
        <begin position="282"/>
        <end position="298"/>
    </location>
</feature>
<organism evidence="3 4">
    <name type="scientific">Anaeramoeba flamelloides</name>
    <dbReference type="NCBI Taxonomy" id="1746091"/>
    <lineage>
        <taxon>Eukaryota</taxon>
        <taxon>Metamonada</taxon>
        <taxon>Anaeramoebidae</taxon>
        <taxon>Anaeramoeba</taxon>
    </lineage>
</organism>
<protein>
    <submittedName>
        <fullName evidence="3">C2h2-like zinc finger protein</fullName>
    </submittedName>
</protein>
<dbReference type="SUPFAM" id="SSF56399">
    <property type="entry name" value="ADP-ribosylation"/>
    <property type="match status" value="1"/>
</dbReference>
<sequence>MSKFKVYWLDHSFKGVKKAIRYLKEQQVRIKRFKTIRSLNADLNRKKKQPLSLITTEQFLLNQDLITFLPKQISIIVCSNRVLKNQKLKYQCGVYARIAKNPGDLYKIIYQNEQEYKKQKHKQNKKKKKKQKLKKKQKQKTKNTKTTNFLWITRKENEKVNKIIQFYETKGIKITILESTIEAIFFIRNEKVKISGIICGSHCITQKKIKKQIKKLFSKDIIVIGFSKKISKSKKIRKACFKSGANYCVQKKEPHLRLSYYLRSINQKTKDKYKKMKKKKKMEKEKEKEKKKKTEKEKETKGNKKKIIVWVDFDHKLTKLKHSIKRFELQNYIVKFFDNAKRGINFISNSTPDIKTVILSTKVILGNRLYRDLSTIKKIKRSKIVIFSTRSNQNRKIYEELQEKAPGLPITYNTDELEYRVLSQSNQYLREPIDRNIYLICLIKKTQGSQLSKTIRKFQHFKIIILLAQDSDDIFFHLKKNGARGNVKCIITDAHSVINDNLVNKCELIHRSIKIFVFDQSNNHTGNKINNQKDKCLEKGIKNYYTQISTLEHYLFLEYNIITPNPSKILFLSQQKNPNIKNKKKTRKYKKYQQQNEDIHSRLRNKKKYSILICYSIDKAKQYTRQYGESIKIVISDYLNIIKEDLFKELHQEYPIIVLPYKRSHSKNFIEKCQQFGASHVAQSNEQVLQLVKSYLGDTIQYNKQTMLSVTRPKFPPRKMSYLVQITKNSKKYLTIKKQFLHSWNGKEPTILSIVSIVINEELQAKYNDYKNAIVEKTQMDSISTLVGLGNERRRFHGTKLGCTVGIAGNLDFCNNTNCVVCSVCKNGFQLKYSQGGLFGYGLYFSASAEKSNQYTKNITNDKHKVILLVKVVCGRGFIAKKKYRKIHKAPENCDCVIYDIKGKNKNETIVYSDNAAIPRYMVFYKD</sequence>
<evidence type="ECO:0000256" key="1">
    <source>
        <dbReference type="SAM" id="MobiDB-lite"/>
    </source>
</evidence>
<evidence type="ECO:0000313" key="4">
    <source>
        <dbReference type="Proteomes" id="UP001146793"/>
    </source>
</evidence>
<feature type="region of interest" description="Disordered" evidence="1">
    <location>
        <begin position="271"/>
        <end position="298"/>
    </location>
</feature>
<name>A0AAV8A578_9EUKA</name>
<feature type="region of interest" description="Disordered" evidence="1">
    <location>
        <begin position="117"/>
        <end position="143"/>
    </location>
</feature>
<dbReference type="GO" id="GO:0003950">
    <property type="term" value="F:NAD+ poly-ADP-ribosyltransferase activity"/>
    <property type="evidence" value="ECO:0007669"/>
    <property type="project" value="InterPro"/>
</dbReference>
<proteinExistence type="predicted"/>
<accession>A0AAV8A578</accession>
<evidence type="ECO:0000313" key="3">
    <source>
        <dbReference type="EMBL" id="KAJ3448566.1"/>
    </source>
</evidence>
<dbReference type="PANTHER" id="PTHR31681:SF3">
    <property type="entry name" value="OS04G0690100 PROTEIN"/>
    <property type="match status" value="1"/>
</dbReference>
<dbReference type="Gene3D" id="3.90.228.10">
    <property type="match status" value="1"/>
</dbReference>
<feature type="compositionally biased region" description="Basic residues" evidence="1">
    <location>
        <begin position="118"/>
        <end position="143"/>
    </location>
</feature>
<dbReference type="Proteomes" id="UP001146793">
    <property type="component" value="Unassembled WGS sequence"/>
</dbReference>
<dbReference type="InterPro" id="IPR012317">
    <property type="entry name" value="Poly(ADP-ribose)pol_cat_dom"/>
</dbReference>
<comment type="caution">
    <text evidence="3">The sequence shown here is derived from an EMBL/GenBank/DDBJ whole genome shotgun (WGS) entry which is preliminary data.</text>
</comment>
<feature type="compositionally biased region" description="Basic residues" evidence="1">
    <location>
        <begin position="271"/>
        <end position="281"/>
    </location>
</feature>
<dbReference type="Pfam" id="PF00644">
    <property type="entry name" value="PARP"/>
    <property type="match status" value="1"/>
</dbReference>